<keyword evidence="2" id="KW-1185">Reference proteome</keyword>
<reference evidence="1 2" key="1">
    <citation type="journal article" date="2022" name="DNA Res.">
        <title>Chromosomal-level genome assembly of the orchid tree Bauhinia variegata (Leguminosae; Cercidoideae) supports the allotetraploid origin hypothesis of Bauhinia.</title>
        <authorList>
            <person name="Zhong Y."/>
            <person name="Chen Y."/>
            <person name="Zheng D."/>
            <person name="Pang J."/>
            <person name="Liu Y."/>
            <person name="Luo S."/>
            <person name="Meng S."/>
            <person name="Qian L."/>
            <person name="Wei D."/>
            <person name="Dai S."/>
            <person name="Zhou R."/>
        </authorList>
    </citation>
    <scope>NUCLEOTIDE SEQUENCE [LARGE SCALE GENOMIC DNA]</scope>
    <source>
        <strain evidence="1">BV-YZ2020</strain>
    </source>
</reference>
<accession>A0ACB9KK03</accession>
<evidence type="ECO:0000313" key="2">
    <source>
        <dbReference type="Proteomes" id="UP000828941"/>
    </source>
</evidence>
<evidence type="ECO:0000313" key="1">
    <source>
        <dbReference type="EMBL" id="KAI4297558.1"/>
    </source>
</evidence>
<proteinExistence type="predicted"/>
<dbReference type="EMBL" id="CM039439">
    <property type="protein sequence ID" value="KAI4297558.1"/>
    <property type="molecule type" value="Genomic_DNA"/>
</dbReference>
<gene>
    <name evidence="1" type="ORF">L6164_037443</name>
</gene>
<name>A0ACB9KK03_BAUVA</name>
<dbReference type="Proteomes" id="UP000828941">
    <property type="component" value="Chromosome 14"/>
</dbReference>
<organism evidence="1 2">
    <name type="scientific">Bauhinia variegata</name>
    <name type="common">Purple orchid tree</name>
    <name type="synonym">Phanera variegata</name>
    <dbReference type="NCBI Taxonomy" id="167791"/>
    <lineage>
        <taxon>Eukaryota</taxon>
        <taxon>Viridiplantae</taxon>
        <taxon>Streptophyta</taxon>
        <taxon>Embryophyta</taxon>
        <taxon>Tracheophyta</taxon>
        <taxon>Spermatophyta</taxon>
        <taxon>Magnoliopsida</taxon>
        <taxon>eudicotyledons</taxon>
        <taxon>Gunneridae</taxon>
        <taxon>Pentapetalae</taxon>
        <taxon>rosids</taxon>
        <taxon>fabids</taxon>
        <taxon>Fabales</taxon>
        <taxon>Fabaceae</taxon>
        <taxon>Cercidoideae</taxon>
        <taxon>Cercideae</taxon>
        <taxon>Bauhiniinae</taxon>
        <taxon>Bauhinia</taxon>
    </lineage>
</organism>
<protein>
    <submittedName>
        <fullName evidence="1">Uncharacterized protein</fullName>
    </submittedName>
</protein>
<sequence>MKTTYGLPYAYELAKHSRVNMSIPLSVVHSHWKTLCFGGLGRSSSTKPSTRHAMLEAKPSKWLPMLEWFFVETHGYIEYVIDVQVNGNCGYLFAPLSLTKVFKFNISILSIGYRDATMYQSQV</sequence>
<comment type="caution">
    <text evidence="1">The sequence shown here is derived from an EMBL/GenBank/DDBJ whole genome shotgun (WGS) entry which is preliminary data.</text>
</comment>